<comment type="caution">
    <text evidence="9">Lacks conserved residue(s) required for the propagation of feature annotation.</text>
</comment>
<dbReference type="GO" id="GO:0005319">
    <property type="term" value="F:lipid transporter activity"/>
    <property type="evidence" value="ECO:0007669"/>
    <property type="project" value="InterPro"/>
</dbReference>
<comment type="caution">
    <text evidence="12">The sequence shown here is derived from an EMBL/GenBank/DDBJ whole genome shotgun (WGS) entry which is preliminary data.</text>
</comment>
<dbReference type="SMART" id="SM00638">
    <property type="entry name" value="LPD_N"/>
    <property type="match status" value="1"/>
</dbReference>
<keyword evidence="4 10" id="KW-0732">Signal</keyword>
<feature type="chain" id="PRO_5042056485" description="Vitellogenin domain-containing protein" evidence="10">
    <location>
        <begin position="18"/>
        <end position="4283"/>
    </location>
</feature>
<keyword evidence="3" id="KW-0964">Secreted</keyword>
<evidence type="ECO:0000256" key="2">
    <source>
        <dbReference type="ARBA" id="ARBA00022448"/>
    </source>
</evidence>
<keyword evidence="5" id="KW-0758">Storage protein</keyword>
<evidence type="ECO:0000259" key="11">
    <source>
        <dbReference type="PROSITE" id="PS51211"/>
    </source>
</evidence>
<dbReference type="GO" id="GO:0005576">
    <property type="term" value="C:extracellular region"/>
    <property type="evidence" value="ECO:0007669"/>
    <property type="project" value="UniProtKB-SubCell"/>
</dbReference>
<dbReference type="InterPro" id="IPR050733">
    <property type="entry name" value="Vitellogenin/Apolipophorin"/>
</dbReference>
<dbReference type="SUPFAM" id="SSF48431">
    <property type="entry name" value="Lipovitellin-phosvitin complex, superhelical domain"/>
    <property type="match status" value="1"/>
</dbReference>
<evidence type="ECO:0000256" key="3">
    <source>
        <dbReference type="ARBA" id="ARBA00022525"/>
    </source>
</evidence>
<dbReference type="Gene3D" id="2.20.50.20">
    <property type="entry name" value="Lipovitellin. Chain A, domain 3"/>
    <property type="match status" value="1"/>
</dbReference>
<comment type="subcellular location">
    <subcellularLocation>
        <location evidence="1">Secreted</location>
    </subcellularLocation>
</comment>
<gene>
    <name evidence="12" type="ORF">RRG08_041073</name>
</gene>
<evidence type="ECO:0000256" key="4">
    <source>
        <dbReference type="ARBA" id="ARBA00022729"/>
    </source>
</evidence>
<evidence type="ECO:0000256" key="9">
    <source>
        <dbReference type="PROSITE-ProRule" id="PRU00557"/>
    </source>
</evidence>
<dbReference type="Pfam" id="PF06448">
    <property type="entry name" value="DUF1081"/>
    <property type="match status" value="1"/>
</dbReference>
<keyword evidence="13" id="KW-1185">Reference proteome</keyword>
<dbReference type="InterPro" id="IPR001747">
    <property type="entry name" value="Vitellogenin_N"/>
</dbReference>
<sequence>MEPRLLVLLALASVAIGGPIKVQQTNDCATQCTPSTKMNYAPGATYIYDYTVETITSMSGASEDSAKMTLTTTAEMEILGPCEMALSLRDTRLSHSDAMGGLKAADREDNFRRGLEASTLRFSYQDGSIEHICTATREEPWVMNIKKGVLSAFQNNMDSLKESQNVTETDVTGTCKTEYQSISIGYYSDQVKKIKNILTCTDRHDYRTILQMVPYNEPSELQGNPLMKTSHECDQVFQKGGILHSTTCTETHVWRPFSNDQSGGATTVKQTLTYKNYKPRVYSRKDTISSRDSLLFDHSASRPNAEQARHLAEQKLKEICESTSYDVRPETPRLFSELVYALKALEKQTMDEMFHQLKTKSLCPGNNKAYKTFLDALPVVGTSSSVSLMTGLLENEDVDKLQTAEWIPSLAFIKAPTSEMLLEAKPLIDNKKLRGYALLPLSSMVNNFCFRSSACDQSYAVLRIMASLESNIPQGCDATGRKFHEILLTLRAIGNAGHASRAVPVITQCLTNTDNPLEIRVAAANAFRRMPCDAESADLWKTYEGSDLDSELRIAAYQALMRCPSDATLGKMAASLGGELDEQVGAYVYSHMTNLRQTSDPLKQMVVRAMDNLVIPSKYESNPMKASTNLEASALINKINTGFVAESNLVWSNNAQVPRSASFNLTVDLFGQSINLVDFGGRVEGLEMLKDNMFGPKTASSGKKVEYRGSFYGRIFGNEMFFLHSDHLKLPTEKPSNTWLDMLVTLKQKQELAYTLNKQIMDVSMIIPSVAGLPIHIDVNGSAVVDLVLKGKADMLKFSAPPRSLDIDGEIRPSAALEITGTMSVDSHVTKTGLRMRNTLHTSTALKGRIQLERGELFTVELDSPQEKMEIFDARSKFFILHNNEEQEQKMITENRKEFELCSSDKLSEITGAVLCGQISYANASMQNEGPYFPLTGPSSASLVLRKTDTHSGYKLLMKRIENDKTSVAQISFNTPGSKVNRMILIDLSTDYSRKSITAEVATPWKKAEFSGFVISTEEEKTISGSLTVDNTDIYGLTAEVKISRSKRRIYLNPMIEIRRPGAEKITLSGHISKKGLKNLDVDLSLAGLQKLPYNVKTSLSNGNEEKSLYAGVSDDGGKTMYSIEVSSVLKNPKKKIVVISTKNSLKINTPKKNLVLVDVTGAYTEKSMFSFEGTLDIHKLMKRPASFKVDIKKQSRKSRGTVYSINTSIKSSAVTGRFNTNISQKKKLTSMKTVLDYTIPKVAKNKLTLSGKIKDKSSNILTKYTITSDLDVKKNPENNMALILDINHKVKHTDVDMRIRYGKNPKDATKTLYLKSAMDRKIVSFEETKLDYQIEAGAPEYDVEVVLSGKHEHNSDLIDCDIKVTSGKDKEFMTKVYLKDKSKKRTHMIGQVTVAWPGVEYMLNSKLKEEDKNYYVHELTLKNDAGMKHTFDTECKMPNSKNLDFTSKIHLQGQKRVIVSGALGTSKKKHHASAKFQYGKDVYALSTSANVLKNRGGEVNVELKNPDRRMLLEMNGEKSKHQYTGSMMASWDADRDENKKITLVGSTYNKKSKNGVSLGGDVTFTSPFENFENVASSLKYGSDRTQHDILGKINWGAEKNFMTDIKVEKPISINHLSGSIETETPFESLRKASASIFHTWEDKVSTVVKGTLNEENAMLDLQGKGSFENFNGKATFTSTIENAQDIIATVSHAISPEDINSMIEVSHNLQVYRGDLTGKYVRQGWHITSNGELKLISPTCTLSTSWDHKNGKKHVKSNFNGKLDEDHLDIHLKGSRESLSIEKLTGELKIDSSRKPVRDVVISFSHKYGADMIKTKAELTKKGKTKALSDIKISKSEEKAGLDFTLKSPYHKDINGKFDAKYDNYPMTASGEFQWSPRKKVTAETTLNAERWDDASVDISLTTPVQDYKKINLRASNRKEGGEMISQANLEYGHRNSIDLETRHAFNDQSKMARLRLSTPFEQVKSLDTGLRFDGQVTDFDSSADFELIPLVEKYQGSFKVHYDNDMTANLRLDTPIPEYPYFELSASNNFQGRSQKSRIEARLHPQQVYSADATYSFDLPISIEANINSPYPEYDNLGLVFQHDHSPSTIASHSELRYQPDQKIEGDLNADWSSGIEGSMLLKTPFSGYEESKVVFRHQGVLKDFSSHGSINVAQKSIVASAIFKTDDTTEGEFTLSSPIPRMENVKVNIMKKGNVKNFKGEVTIDVNDEKAEVVYDHKLKKKLLQTSFKLKSPYTKPFKLSIEHKRQAELSFTNEVSANYGRKYQIDTDLSFSFNYPDIQSHGSIKYKIGKPKNVAKFNFNKYGDLKDMSFNGKSSFNDDEMNIYGTWKNIDGLEANVQLSTPFDNFKNTGMTLSHYGQLKSFKTSGSVTYMDNKSINGMIDLTTDVPRQIRLDSSIETPFETFPSAGITFNHDYDEDRLSVKGDISLMTPVADFGTGTLTYEQTGDVNDILITTKAKQNGKEVAALKLTHLVTDQEVHSSLELDSTEHSDLTLNFDHSGDLNGFSTKAYGNLDSDKFYSEVSRKGPIEDILINAVASYNRDAVSVTSSWNSQRGYDGSFEVTTPFEGYESTKVEANGALDEEYKEVNGKVSLTTTMENFGTGEITLRKSGYLDDLEVSVIVTKNNAELSNLKVTNTHNDKSLHTAFSSKGTIVPEVVANLDHSGDLNSFETIIKAKVDNKEIINSNINFEQSDSTMKADGMVSYNIEEIGSNTASLNIQKDGTLDDITVKVIGNLNDDEITVDGEMSLKEVITGSLTIKSPIEGFKNVGLSFTHSADSDSLSSEGRINFVDGEQYSGTVTLNRNEETGFVDAVIELKTPIEGAELTKIKYTHTIKNNDLTIYSFVEYGEFKKFVYDFSASVSPKVKFNVQVNTPFEGYTDLAASADIESEWPQLSISTEVNIGQGRRVTLTGSLDASKGVKGDIALSTPLEGFSNVGLSFDHTGKWKNFKSEGRVNYMDGKEISGNLLFKLRKSHFSAELKTPFSGHKNMKFELEQKKTKADSTTTVYLKYGRGKVFQTEATIMTSPKPGFAVTVKTPMEEYEKLQASMSYVNSWPKLELNSKASAGRDNKISLEANLDASDDITGSIDIKTPIEDFNNIGLSFSHIKNRDRFTSEGKILYMNDKDINGKVEFEKNQWRGYVVTAELNTPFENAEKTKVEFTMDDTAPSYSAGYKFNYGSNIEYAANGKLNVYSAENVDGSVEVVLPIEGIKYTKAEYMHKYDPTRADGSISITYGDSETISGELQSSFVPYFDATVTVKTPFEGYESIQGSGTYQGSNYKYGTSSSLDLGKDLHFSMTSDLDLSSELYRASTQISTPYSDYRNMELIITHEGSISDFHCTGFLSSPITDNINAAVNMKYNTPTDMEASVSIKNNFEGMDDLRAEIKNTEIGEENKVKAIVGWTSNHQIEMDGMVNQKNALFVNKINGEWSLSTPFDAISKLAIQAEQVEKSDNFVHSLVLELNGEKLLDVDTEYSQKDKHLGSATFRKPRAMQYTVSASSNAGVTEAEVMANWNRDETDSNVHITASVNDQSDSYKTERNVDIGVEYASRKLGVVHKLSSSDPLTTSFGKIFWDSDANSRIFYDMEIKDDSRRRKEVKEGFIHLGLPFRTLGLSGSCSDNKVKQSGDVTFSWDIDRADKQVGLKGTITRGDKVKGDITLSMPAIRKEIHMDGEITVKSGRILLDTKTDISYSKDSRKTLTLTSKLEDISDYYSRYNYSLAVGVSHPYTNVDIQMTSHLGCSDEKTTFGLSTDYLTARRQNKNLGLLAEINKLKRQLSLQITNPMGRMEYIAEEISQSPYQVRMLSKQDDVEIFRSDLTMNEGIELYMVEGSEGLKFSLGYPSIKEFRGEISRTSSYDRDTTEALLAVRLNTTRLMHTRLHWDPNMGQNMLQAIRRRLLIDGIQEYQTLKEIRAALSEEITGKYKDITAAFNEEVRPLVDELEKDFKYITREIGDFSKAMKKAYKNNHFYLQEMSPELTEKYEQIQEMLGQIKKEFKQETKQFIKSLNNALDEMLEYPIQERYEEMVSNGITVLIDQLEKALSALESLLARTDAALTSYREKMLQAQQKTKGAVYNSTYMTYISDTLGSIDVSPYIPSWEVPEEYTGAMYSAANRVGSGVGYILDTPGLHYVKHGVNEVYQQGIWAYNYWQLEKNIYSHSQNILRLIEEIMWDELSQYVSEAKRLYYPITVWDPEHGEVQGEFRLPVDVTRLDEMPDLSPLLKRFTVYLPAQSTIEAIYQYVPQVWSAKEQEDLRRQLEDYRPSRPYRVLKKGKSSRRI</sequence>
<feature type="signal peptide" evidence="10">
    <location>
        <begin position="1"/>
        <end position="17"/>
    </location>
</feature>
<dbReference type="Gene3D" id="2.30.230.10">
    <property type="entry name" value="Lipovitellin, beta-sheet shell regions, chain A"/>
    <property type="match status" value="1"/>
</dbReference>
<evidence type="ECO:0000313" key="12">
    <source>
        <dbReference type="EMBL" id="KAK3735886.1"/>
    </source>
</evidence>
<dbReference type="GO" id="GO:0045735">
    <property type="term" value="F:nutrient reservoir activity"/>
    <property type="evidence" value="ECO:0007669"/>
    <property type="project" value="UniProtKB-KW"/>
</dbReference>
<evidence type="ECO:0000256" key="10">
    <source>
        <dbReference type="SAM" id="SignalP"/>
    </source>
</evidence>
<dbReference type="Gene3D" id="2.20.80.10">
    <property type="entry name" value="Lipovitellin-phosvitin complex, chain A, domain 4"/>
    <property type="match status" value="1"/>
</dbReference>
<evidence type="ECO:0000256" key="6">
    <source>
        <dbReference type="ARBA" id="ARBA00023055"/>
    </source>
</evidence>
<evidence type="ECO:0000256" key="8">
    <source>
        <dbReference type="ARBA" id="ARBA00023180"/>
    </source>
</evidence>
<dbReference type="SMART" id="SM01169">
    <property type="entry name" value="DUF1943"/>
    <property type="match status" value="1"/>
</dbReference>
<accession>A0AAE0Y851</accession>
<dbReference type="InterPro" id="IPR015817">
    <property type="entry name" value="Vitellinogen_open_b-sht_sub1"/>
</dbReference>
<dbReference type="PROSITE" id="PS51211">
    <property type="entry name" value="VITELLOGENIN"/>
    <property type="match status" value="1"/>
</dbReference>
<dbReference type="Proteomes" id="UP001283361">
    <property type="component" value="Unassembled WGS sequence"/>
</dbReference>
<dbReference type="InterPro" id="IPR015816">
    <property type="entry name" value="Vitellinogen_b-sht_N"/>
</dbReference>
<dbReference type="Pfam" id="PF01347">
    <property type="entry name" value="Vitellogenin_N"/>
    <property type="match status" value="1"/>
</dbReference>
<evidence type="ECO:0000313" key="13">
    <source>
        <dbReference type="Proteomes" id="UP001283361"/>
    </source>
</evidence>
<dbReference type="PANTHER" id="PTHR23345">
    <property type="entry name" value="VITELLOGENIN-RELATED"/>
    <property type="match status" value="1"/>
</dbReference>
<dbReference type="InterPro" id="IPR009454">
    <property type="entry name" value="Lipid_transpt_open_b-sht"/>
</dbReference>
<name>A0AAE0Y851_9GAST</name>
<protein>
    <recommendedName>
        <fullName evidence="11">Vitellogenin domain-containing protein</fullName>
    </recommendedName>
</protein>
<dbReference type="Gene3D" id="1.25.10.20">
    <property type="entry name" value="Vitellinogen, superhelical"/>
    <property type="match status" value="1"/>
</dbReference>
<keyword evidence="7" id="KW-1015">Disulfide bond</keyword>
<feature type="domain" description="Vitellogenin" evidence="11">
    <location>
        <begin position="40"/>
        <end position="661"/>
    </location>
</feature>
<keyword evidence="8" id="KW-0325">Glycoprotein</keyword>
<dbReference type="InterPro" id="IPR015819">
    <property type="entry name" value="Lipid_transp_b-sht_shell"/>
</dbReference>
<dbReference type="InterPro" id="IPR015255">
    <property type="entry name" value="Vitellinogen_open_b-sht"/>
</dbReference>
<proteinExistence type="predicted"/>
<keyword evidence="6" id="KW-0445">Lipid transport</keyword>
<reference evidence="12" key="1">
    <citation type="journal article" date="2023" name="G3 (Bethesda)">
        <title>A reference genome for the long-term kleptoplast-retaining sea slug Elysia crispata morphotype clarki.</title>
        <authorList>
            <person name="Eastman K.E."/>
            <person name="Pendleton A.L."/>
            <person name="Shaikh M.A."/>
            <person name="Suttiyut T."/>
            <person name="Ogas R."/>
            <person name="Tomko P."/>
            <person name="Gavelis G."/>
            <person name="Widhalm J.R."/>
            <person name="Wisecaver J.H."/>
        </authorList>
    </citation>
    <scope>NUCLEOTIDE SEQUENCE</scope>
    <source>
        <strain evidence="12">ECLA1</strain>
    </source>
</reference>
<evidence type="ECO:0000256" key="5">
    <source>
        <dbReference type="ARBA" id="ARBA00022761"/>
    </source>
</evidence>
<dbReference type="EMBL" id="JAWDGP010006763">
    <property type="protein sequence ID" value="KAK3735886.1"/>
    <property type="molecule type" value="Genomic_DNA"/>
</dbReference>
<dbReference type="InterPro" id="IPR011030">
    <property type="entry name" value="Lipovitellin_superhlx_dom"/>
</dbReference>
<evidence type="ECO:0000256" key="1">
    <source>
        <dbReference type="ARBA" id="ARBA00004613"/>
    </source>
</evidence>
<dbReference type="PANTHER" id="PTHR23345:SF15">
    <property type="entry name" value="VITELLOGENIN 1-RELATED"/>
    <property type="match status" value="1"/>
</dbReference>
<keyword evidence="2" id="KW-0813">Transport</keyword>
<organism evidence="12 13">
    <name type="scientific">Elysia crispata</name>
    <name type="common">lettuce slug</name>
    <dbReference type="NCBI Taxonomy" id="231223"/>
    <lineage>
        <taxon>Eukaryota</taxon>
        <taxon>Metazoa</taxon>
        <taxon>Spiralia</taxon>
        <taxon>Lophotrochozoa</taxon>
        <taxon>Mollusca</taxon>
        <taxon>Gastropoda</taxon>
        <taxon>Heterobranchia</taxon>
        <taxon>Euthyneura</taxon>
        <taxon>Panpulmonata</taxon>
        <taxon>Sacoglossa</taxon>
        <taxon>Placobranchoidea</taxon>
        <taxon>Plakobranchidae</taxon>
        <taxon>Elysia</taxon>
    </lineage>
</organism>
<dbReference type="SUPFAM" id="SSF56968">
    <property type="entry name" value="Lipovitellin-phosvitin complex, beta-sheet shell regions"/>
    <property type="match status" value="2"/>
</dbReference>
<evidence type="ECO:0000256" key="7">
    <source>
        <dbReference type="ARBA" id="ARBA00023157"/>
    </source>
</evidence>
<dbReference type="Pfam" id="PF09172">
    <property type="entry name" value="Vit_open_b-sht"/>
    <property type="match status" value="1"/>
</dbReference>